<dbReference type="OrthoDB" id="1045822at2759"/>
<sequence length="141" mass="15710">MASSRWTAGTAYVNIMAATFCPCFSFGRGAERMRMFPDTDETKLKNLNSLCLSHFLAGCCGISFVIVMLQRSHLRRQFDIEGDVFRDCLLNLEMKKRAIKKQSAAIKAGYMATPAMEHGLDDHPLPTTNVQPPKKSHAPNS</sequence>
<evidence type="ECO:0000256" key="1">
    <source>
        <dbReference type="SAM" id="MobiDB-lite"/>
    </source>
</evidence>
<reference evidence="3 4" key="1">
    <citation type="journal article" date="2016" name="Genome Biol. Evol.">
        <title>Divergent and convergent evolution of fungal pathogenicity.</title>
        <authorList>
            <person name="Shang Y."/>
            <person name="Xiao G."/>
            <person name="Zheng P."/>
            <person name="Cen K."/>
            <person name="Zhan S."/>
            <person name="Wang C."/>
        </authorList>
    </citation>
    <scope>NUCLEOTIDE SEQUENCE [LARGE SCALE GENOMIC DNA]</scope>
    <source>
        <strain evidence="3 4">ARSEF 2679</strain>
    </source>
</reference>
<dbReference type="Proteomes" id="UP000076744">
    <property type="component" value="Unassembled WGS sequence"/>
</dbReference>
<dbReference type="RefSeq" id="XP_018702470.1">
    <property type="nucleotide sequence ID" value="XM_018850430.1"/>
</dbReference>
<organism evidence="3 4">
    <name type="scientific">Cordyceps fumosorosea (strain ARSEF 2679)</name>
    <name type="common">Isaria fumosorosea</name>
    <dbReference type="NCBI Taxonomy" id="1081104"/>
    <lineage>
        <taxon>Eukaryota</taxon>
        <taxon>Fungi</taxon>
        <taxon>Dikarya</taxon>
        <taxon>Ascomycota</taxon>
        <taxon>Pezizomycotina</taxon>
        <taxon>Sordariomycetes</taxon>
        <taxon>Hypocreomycetidae</taxon>
        <taxon>Hypocreales</taxon>
        <taxon>Cordycipitaceae</taxon>
        <taxon>Cordyceps</taxon>
    </lineage>
</organism>
<evidence type="ECO:0000313" key="4">
    <source>
        <dbReference type="Proteomes" id="UP000076744"/>
    </source>
</evidence>
<comment type="caution">
    <text evidence="3">The sequence shown here is derived from an EMBL/GenBank/DDBJ whole genome shotgun (WGS) entry which is preliminary data.</text>
</comment>
<dbReference type="Pfam" id="PF04749">
    <property type="entry name" value="PLAC8"/>
    <property type="match status" value="1"/>
</dbReference>
<gene>
    <name evidence="3" type="ORF">ISF_06826</name>
</gene>
<dbReference type="AlphaFoldDB" id="A0A167R5F0"/>
<keyword evidence="2" id="KW-1133">Transmembrane helix</keyword>
<feature type="transmembrane region" description="Helical" evidence="2">
    <location>
        <begin position="7"/>
        <end position="27"/>
    </location>
</feature>
<keyword evidence="4" id="KW-1185">Reference proteome</keyword>
<protein>
    <submittedName>
        <fullName evidence="3">Uncharacterized protein</fullName>
    </submittedName>
</protein>
<evidence type="ECO:0000313" key="3">
    <source>
        <dbReference type="EMBL" id="OAA58287.1"/>
    </source>
</evidence>
<keyword evidence="2" id="KW-0472">Membrane</keyword>
<dbReference type="EMBL" id="AZHB01000018">
    <property type="protein sequence ID" value="OAA58287.1"/>
    <property type="molecule type" value="Genomic_DNA"/>
</dbReference>
<feature type="region of interest" description="Disordered" evidence="1">
    <location>
        <begin position="121"/>
        <end position="141"/>
    </location>
</feature>
<dbReference type="InterPro" id="IPR006461">
    <property type="entry name" value="PLAC_motif_containing"/>
</dbReference>
<feature type="transmembrane region" description="Helical" evidence="2">
    <location>
        <begin position="47"/>
        <end position="69"/>
    </location>
</feature>
<accession>A0A167R5F0</accession>
<name>A0A167R5F0_CORFA</name>
<evidence type="ECO:0000256" key="2">
    <source>
        <dbReference type="SAM" id="Phobius"/>
    </source>
</evidence>
<proteinExistence type="predicted"/>
<dbReference type="GeneID" id="30023118"/>
<keyword evidence="2" id="KW-0812">Transmembrane</keyword>